<comment type="caution">
    <text evidence="2">The sequence shown here is derived from an EMBL/GenBank/DDBJ whole genome shotgun (WGS) entry which is preliminary data.</text>
</comment>
<sequence length="511" mass="58649">PVWGCDRLVIRAKVIENQVVILGKNMGDIDINTLTMEHYMALIRDNNRSGVVKLEIVNDVDFEIKIQFMKELRHNLFAGTEDEDAHGHVQRVLEIANLFHIHGVTHDAIMLRVFPITLTGETRRWKNMLPAGSVTTWGLLEKAFIWKYCTSFKTARKIEEIQNYKQGIWMRHCIRLGKGLEIPSRKMLDSEGLIPMMYDEATTWQRSNHSSNNIAVITNKLDSLGCDIKKLKESIHAMQEGFKSRQGVHLTQECPLIKEDKEVEQDEWINKFRENTDLNLKKLDDITKNLEVKVERLTQTVLTNEGNTVEKFKAMMEKVKEVMKEPVPRNLPIFNPYLPPISFPDRLEEHADEPYISRESVCMFGFSKETHEEELELLIDITARGRKIMITLDRGYVGMVVAYCSNYGVAFAATTDRALEGGRQRVLREGRRDALGSYEGEKSEGSDKNYGCERKDEEGERGGERGGSEKPRVGGKERERDDKGGEELETVRRRESTTKWGSKGRRRDAGD</sequence>
<accession>A0ABQ5IQD1</accession>
<dbReference type="PANTHER" id="PTHR33223">
    <property type="entry name" value="CCHC-TYPE DOMAIN-CONTAINING PROTEIN"/>
    <property type="match status" value="1"/>
</dbReference>
<evidence type="ECO:0000313" key="2">
    <source>
        <dbReference type="EMBL" id="GJU02001.1"/>
    </source>
</evidence>
<dbReference type="EMBL" id="BQNB010021017">
    <property type="protein sequence ID" value="GJU02001.1"/>
    <property type="molecule type" value="Genomic_DNA"/>
</dbReference>
<reference evidence="2" key="2">
    <citation type="submission" date="2022-01" db="EMBL/GenBank/DDBJ databases">
        <authorList>
            <person name="Yamashiro T."/>
            <person name="Shiraishi A."/>
            <person name="Satake H."/>
            <person name="Nakayama K."/>
        </authorList>
    </citation>
    <scope>NUCLEOTIDE SEQUENCE</scope>
</reference>
<feature type="region of interest" description="Disordered" evidence="1">
    <location>
        <begin position="430"/>
        <end position="511"/>
    </location>
</feature>
<feature type="non-terminal residue" evidence="2">
    <location>
        <position position="1"/>
    </location>
</feature>
<feature type="compositionally biased region" description="Basic and acidic residues" evidence="1">
    <location>
        <begin position="430"/>
        <end position="497"/>
    </location>
</feature>
<name>A0ABQ5IQD1_9ASTR</name>
<gene>
    <name evidence="2" type="ORF">Tco_1112339</name>
</gene>
<dbReference type="PANTHER" id="PTHR33223:SF11">
    <property type="entry name" value="ELEMENT PROTEIN, PUTATIVE-RELATED"/>
    <property type="match status" value="1"/>
</dbReference>
<evidence type="ECO:0000256" key="1">
    <source>
        <dbReference type="SAM" id="MobiDB-lite"/>
    </source>
</evidence>
<reference evidence="2" key="1">
    <citation type="journal article" date="2022" name="Int. J. Mol. Sci.">
        <title>Draft Genome of Tanacetum Coccineum: Genomic Comparison of Closely Related Tanacetum-Family Plants.</title>
        <authorList>
            <person name="Yamashiro T."/>
            <person name="Shiraishi A."/>
            <person name="Nakayama K."/>
            <person name="Satake H."/>
        </authorList>
    </citation>
    <scope>NUCLEOTIDE SEQUENCE</scope>
</reference>
<protein>
    <recommendedName>
        <fullName evidence="4">Retrotransposon gag domain-containing protein</fullName>
    </recommendedName>
</protein>
<keyword evidence="3" id="KW-1185">Reference proteome</keyword>
<evidence type="ECO:0000313" key="3">
    <source>
        <dbReference type="Proteomes" id="UP001151760"/>
    </source>
</evidence>
<feature type="compositionally biased region" description="Basic residues" evidence="1">
    <location>
        <begin position="502"/>
        <end position="511"/>
    </location>
</feature>
<organism evidence="2 3">
    <name type="scientific">Tanacetum coccineum</name>
    <dbReference type="NCBI Taxonomy" id="301880"/>
    <lineage>
        <taxon>Eukaryota</taxon>
        <taxon>Viridiplantae</taxon>
        <taxon>Streptophyta</taxon>
        <taxon>Embryophyta</taxon>
        <taxon>Tracheophyta</taxon>
        <taxon>Spermatophyta</taxon>
        <taxon>Magnoliopsida</taxon>
        <taxon>eudicotyledons</taxon>
        <taxon>Gunneridae</taxon>
        <taxon>Pentapetalae</taxon>
        <taxon>asterids</taxon>
        <taxon>campanulids</taxon>
        <taxon>Asterales</taxon>
        <taxon>Asteraceae</taxon>
        <taxon>Asteroideae</taxon>
        <taxon>Anthemideae</taxon>
        <taxon>Anthemidinae</taxon>
        <taxon>Tanacetum</taxon>
    </lineage>
</organism>
<evidence type="ECO:0008006" key="4">
    <source>
        <dbReference type="Google" id="ProtNLM"/>
    </source>
</evidence>
<dbReference type="Proteomes" id="UP001151760">
    <property type="component" value="Unassembled WGS sequence"/>
</dbReference>
<proteinExistence type="predicted"/>